<evidence type="ECO:0000256" key="1">
    <source>
        <dbReference type="SAM" id="SignalP"/>
    </source>
</evidence>
<dbReference type="Pfam" id="PF11327">
    <property type="entry name" value="Egh16-like"/>
    <property type="match status" value="1"/>
</dbReference>
<dbReference type="InParanoid" id="A0A067PR90"/>
<dbReference type="EMBL" id="KL197720">
    <property type="protein sequence ID" value="KDQ57284.1"/>
    <property type="molecule type" value="Genomic_DNA"/>
</dbReference>
<reference evidence="3" key="1">
    <citation type="journal article" date="2014" name="Proc. Natl. Acad. Sci. U.S.A.">
        <title>Extensive sampling of basidiomycete genomes demonstrates inadequacy of the white-rot/brown-rot paradigm for wood decay fungi.</title>
        <authorList>
            <person name="Riley R."/>
            <person name="Salamov A.A."/>
            <person name="Brown D.W."/>
            <person name="Nagy L.G."/>
            <person name="Floudas D."/>
            <person name="Held B.W."/>
            <person name="Levasseur A."/>
            <person name="Lombard V."/>
            <person name="Morin E."/>
            <person name="Otillar R."/>
            <person name="Lindquist E.A."/>
            <person name="Sun H."/>
            <person name="LaButti K.M."/>
            <person name="Schmutz J."/>
            <person name="Jabbour D."/>
            <person name="Luo H."/>
            <person name="Baker S.E."/>
            <person name="Pisabarro A.G."/>
            <person name="Walton J.D."/>
            <person name="Blanchette R.A."/>
            <person name="Henrissat B."/>
            <person name="Martin F."/>
            <person name="Cullen D."/>
            <person name="Hibbett D.S."/>
            <person name="Grigoriev I.V."/>
        </authorList>
    </citation>
    <scope>NUCLEOTIDE SEQUENCE [LARGE SCALE GENOMIC DNA]</scope>
    <source>
        <strain evidence="3">MUCL 33604</strain>
    </source>
</reference>
<sequence length="183" mass="18660">MFAKFILAAALMVFCLSLQVSAHAGVSPALGVKGTLQRSDVQRPSKAKPCGNVNIAQTLNNSTAIAMTGTTFTANVTNFNPGQDGSRKVSAEVDSTAVGKTFVAATVSKNGDPAPTSDGTQQITVELPTGTKCTGGDAKDLCLVSFTTSAGFGNCVVVKQGAAKRDVRAVGSRAARAFRSDGS</sequence>
<name>A0A067PR90_9AGAM</name>
<dbReference type="HOGENOM" id="CLU_076643_1_0_1"/>
<gene>
    <name evidence="2" type="ORF">JAAARDRAFT_178938</name>
</gene>
<evidence type="ECO:0000313" key="2">
    <source>
        <dbReference type="EMBL" id="KDQ57284.1"/>
    </source>
</evidence>
<protein>
    <submittedName>
        <fullName evidence="2">Uncharacterized protein</fullName>
    </submittedName>
</protein>
<accession>A0A067PR90</accession>
<dbReference type="STRING" id="933084.A0A067PR90"/>
<dbReference type="AlphaFoldDB" id="A0A067PR90"/>
<keyword evidence="3" id="KW-1185">Reference proteome</keyword>
<keyword evidence="1" id="KW-0732">Signal</keyword>
<dbReference type="Proteomes" id="UP000027265">
    <property type="component" value="Unassembled WGS sequence"/>
</dbReference>
<proteinExistence type="predicted"/>
<feature type="signal peptide" evidence="1">
    <location>
        <begin position="1"/>
        <end position="22"/>
    </location>
</feature>
<dbReference type="OrthoDB" id="3241054at2759"/>
<organism evidence="2 3">
    <name type="scientific">Jaapia argillacea MUCL 33604</name>
    <dbReference type="NCBI Taxonomy" id="933084"/>
    <lineage>
        <taxon>Eukaryota</taxon>
        <taxon>Fungi</taxon>
        <taxon>Dikarya</taxon>
        <taxon>Basidiomycota</taxon>
        <taxon>Agaricomycotina</taxon>
        <taxon>Agaricomycetes</taxon>
        <taxon>Agaricomycetidae</taxon>
        <taxon>Jaapiales</taxon>
        <taxon>Jaapiaceae</taxon>
        <taxon>Jaapia</taxon>
    </lineage>
</organism>
<evidence type="ECO:0000313" key="3">
    <source>
        <dbReference type="Proteomes" id="UP000027265"/>
    </source>
</evidence>
<dbReference type="InterPro" id="IPR021476">
    <property type="entry name" value="Egh16-like"/>
</dbReference>
<feature type="chain" id="PRO_5001647717" evidence="1">
    <location>
        <begin position="23"/>
        <end position="183"/>
    </location>
</feature>